<dbReference type="OrthoDB" id="5420070at2"/>
<dbReference type="Proteomes" id="UP000278398">
    <property type="component" value="Unassembled WGS sequence"/>
</dbReference>
<reference evidence="1 2" key="1">
    <citation type="submission" date="2018-12" db="EMBL/GenBank/DDBJ databases">
        <title>Mesorhizobium carbonis sp. nov., isolated from coal mine water.</title>
        <authorList>
            <person name="Xin W."/>
            <person name="Xu Z."/>
            <person name="Xiang F."/>
            <person name="Zhang J."/>
            <person name="Xi L."/>
            <person name="Liu J."/>
        </authorList>
    </citation>
    <scope>NUCLEOTIDE SEQUENCE [LARGE SCALE GENOMIC DNA]</scope>
    <source>
        <strain evidence="1 2">B2.3</strain>
    </source>
</reference>
<accession>A0A429YZF6</accession>
<dbReference type="RefSeq" id="WP_126699452.1">
    <property type="nucleotide sequence ID" value="NZ_RWKW01000031.1"/>
</dbReference>
<proteinExistence type="predicted"/>
<protein>
    <submittedName>
        <fullName evidence="1">Sarcosine oxidase subunit delta</fullName>
    </submittedName>
</protein>
<dbReference type="GO" id="GO:0008115">
    <property type="term" value="F:sarcosine oxidase activity"/>
    <property type="evidence" value="ECO:0007669"/>
    <property type="project" value="InterPro"/>
</dbReference>
<dbReference type="Gene3D" id="3.30.2270.10">
    <property type="entry name" value="Folate-binding superfamily"/>
    <property type="match status" value="1"/>
</dbReference>
<comment type="caution">
    <text evidence="1">The sequence shown here is derived from an EMBL/GenBank/DDBJ whole genome shotgun (WGS) entry which is preliminary data.</text>
</comment>
<keyword evidence="2" id="KW-1185">Reference proteome</keyword>
<dbReference type="EMBL" id="RWKW01000031">
    <property type="protein sequence ID" value="RST86842.1"/>
    <property type="molecule type" value="Genomic_DNA"/>
</dbReference>
<sequence length="87" mass="9627">MQLFPCPFCGPRDETEFQFATEAGKALPEPAGDVSADRWAAYLYLKDNPKGVTREVWLHSTCGEFFLMERDTVTHAVIGSRAMGGEA</sequence>
<dbReference type="InterPro" id="IPR006279">
    <property type="entry name" value="SoxD"/>
</dbReference>
<evidence type="ECO:0000313" key="1">
    <source>
        <dbReference type="EMBL" id="RST86842.1"/>
    </source>
</evidence>
<organism evidence="1 2">
    <name type="scientific">Aquibium carbonis</name>
    <dbReference type="NCBI Taxonomy" id="2495581"/>
    <lineage>
        <taxon>Bacteria</taxon>
        <taxon>Pseudomonadati</taxon>
        <taxon>Pseudomonadota</taxon>
        <taxon>Alphaproteobacteria</taxon>
        <taxon>Hyphomicrobiales</taxon>
        <taxon>Phyllobacteriaceae</taxon>
        <taxon>Aquibium</taxon>
    </lineage>
</organism>
<dbReference type="AlphaFoldDB" id="A0A429YZF6"/>
<dbReference type="InterPro" id="IPR038561">
    <property type="entry name" value="SoxD_sf"/>
</dbReference>
<evidence type="ECO:0000313" key="2">
    <source>
        <dbReference type="Proteomes" id="UP000278398"/>
    </source>
</evidence>
<name>A0A429YZF6_9HYPH</name>
<dbReference type="Pfam" id="PF04267">
    <property type="entry name" value="SoxD"/>
    <property type="match status" value="1"/>
</dbReference>
<gene>
    <name evidence="1" type="ORF">EJC49_09055</name>
</gene>
<dbReference type="GO" id="GO:0046653">
    <property type="term" value="P:tetrahydrofolate metabolic process"/>
    <property type="evidence" value="ECO:0007669"/>
    <property type="project" value="InterPro"/>
</dbReference>